<keyword evidence="5 12" id="KW-0285">Flavoprotein</keyword>
<dbReference type="GO" id="GO:0000719">
    <property type="term" value="P:photoreactive repair"/>
    <property type="evidence" value="ECO:0007669"/>
    <property type="project" value="UniProtKB-ARBA"/>
</dbReference>
<dbReference type="PANTHER" id="PTHR11455">
    <property type="entry name" value="CRYPTOCHROME"/>
    <property type="match status" value="1"/>
</dbReference>
<accession>L0DWQ4</accession>
<dbReference type="Proteomes" id="UP000010809">
    <property type="component" value="Chromosome"/>
</dbReference>
<comment type="cofactor">
    <cofactor evidence="1">
        <name>(6R)-5,10-methylene-5,6,7,8-tetrahydrofolate</name>
        <dbReference type="ChEBI" id="CHEBI:15636"/>
    </cofactor>
</comment>
<proteinExistence type="inferred from homology"/>
<comment type="similarity">
    <text evidence="2">Belongs to the DNA photolyase class-1 family.</text>
</comment>
<keyword evidence="18" id="KW-1185">Reference proteome</keyword>
<dbReference type="PROSITE" id="PS00394">
    <property type="entry name" value="DNA_PHOTOLYASES_1_1"/>
    <property type="match status" value="1"/>
</dbReference>
<dbReference type="GO" id="GO:0003677">
    <property type="term" value="F:DNA binding"/>
    <property type="evidence" value="ECO:0007669"/>
    <property type="project" value="TreeGrafter"/>
</dbReference>
<dbReference type="EC" id="4.1.99.3" evidence="3"/>
<evidence type="ECO:0000256" key="2">
    <source>
        <dbReference type="ARBA" id="ARBA00005862"/>
    </source>
</evidence>
<dbReference type="KEGG" id="tni:TVNIR_2392"/>
<keyword evidence="7 14" id="KW-0157">Chromophore</keyword>
<dbReference type="HOGENOM" id="CLU_010348_2_2_6"/>
<dbReference type="SUPFAM" id="SSF48173">
    <property type="entry name" value="Cryptochrome/photolyase FAD-binding domain"/>
    <property type="match status" value="1"/>
</dbReference>
<gene>
    <name evidence="17" type="primary">phr [H]</name>
    <name evidence="17" type="ordered locus">TVNIR_2392</name>
</gene>
<dbReference type="PATRIC" id="fig|1255043.3.peg.2413"/>
<feature type="binding site" evidence="12">
    <location>
        <position position="235"/>
    </location>
    <ligand>
        <name>FAD</name>
        <dbReference type="ChEBI" id="CHEBI:57692"/>
    </ligand>
</feature>
<feature type="site" description="Electron transfer via tryptophanyl radical" evidence="13">
    <location>
        <position position="370"/>
    </location>
</feature>
<dbReference type="GO" id="GO:0003904">
    <property type="term" value="F:deoxyribodipyrimidine photo-lyase activity"/>
    <property type="evidence" value="ECO:0007669"/>
    <property type="project" value="UniProtKB-EC"/>
</dbReference>
<dbReference type="AlphaFoldDB" id="L0DWQ4"/>
<dbReference type="FunFam" id="1.10.579.10:FF:000003">
    <property type="entry name" value="Deoxyribodipyrimidine photo-lyase"/>
    <property type="match status" value="1"/>
</dbReference>
<evidence type="ECO:0000256" key="13">
    <source>
        <dbReference type="PIRSR" id="PIRSR602081-2"/>
    </source>
</evidence>
<evidence type="ECO:0000256" key="11">
    <source>
        <dbReference type="ARBA" id="ARBA00083107"/>
    </source>
</evidence>
<evidence type="ECO:0000256" key="4">
    <source>
        <dbReference type="ARBA" id="ARBA00014046"/>
    </source>
</evidence>
<dbReference type="STRING" id="1255043.TVNIR_2392"/>
<dbReference type="PANTHER" id="PTHR11455:SF9">
    <property type="entry name" value="CRYPTOCHROME CIRCADIAN CLOCK 5 ISOFORM X1"/>
    <property type="match status" value="1"/>
</dbReference>
<dbReference type="GO" id="GO:0009416">
    <property type="term" value="P:response to light stimulus"/>
    <property type="evidence" value="ECO:0007669"/>
    <property type="project" value="TreeGrafter"/>
</dbReference>
<feature type="binding site" evidence="12">
    <location>
        <begin position="247"/>
        <end position="251"/>
    </location>
    <ligand>
        <name>FAD</name>
        <dbReference type="ChEBI" id="CHEBI:57692"/>
    </ligand>
</feature>
<feature type="binding site" evidence="12">
    <location>
        <begin position="383"/>
        <end position="385"/>
    </location>
    <ligand>
        <name>FAD</name>
        <dbReference type="ChEBI" id="CHEBI:57692"/>
    </ligand>
</feature>
<evidence type="ECO:0000313" key="17">
    <source>
        <dbReference type="EMBL" id="AGA34034.1"/>
    </source>
</evidence>
<comment type="similarity">
    <text evidence="14">Belongs to the DNA photolyase family.</text>
</comment>
<dbReference type="PRINTS" id="PR00147">
    <property type="entry name" value="DNAPHOTLYASE"/>
</dbReference>
<feature type="site" description="Electron transfer via tryptophanyl radical" evidence="13">
    <location>
        <position position="393"/>
    </location>
</feature>
<evidence type="ECO:0000256" key="14">
    <source>
        <dbReference type="RuleBase" id="RU004182"/>
    </source>
</evidence>
<dbReference type="InterPro" id="IPR005101">
    <property type="entry name" value="Cryptochr/Photolyase_FAD-bd"/>
</dbReference>
<dbReference type="SUPFAM" id="SSF52425">
    <property type="entry name" value="Cryptochrome/photolyase, N-terminal domain"/>
    <property type="match status" value="1"/>
</dbReference>
<dbReference type="InterPro" id="IPR018394">
    <property type="entry name" value="DNA_photolyase_1_CS_C"/>
</dbReference>
<dbReference type="Gene3D" id="1.25.40.80">
    <property type="match status" value="1"/>
</dbReference>
<evidence type="ECO:0000256" key="6">
    <source>
        <dbReference type="ARBA" id="ARBA00022827"/>
    </source>
</evidence>
<protein>
    <recommendedName>
        <fullName evidence="4">Deoxyribodipyrimidine photo-lyase</fullName>
        <ecNumber evidence="3">4.1.99.3</ecNumber>
    </recommendedName>
    <alternativeName>
        <fullName evidence="8">DNA photolyase</fullName>
    </alternativeName>
    <alternativeName>
        <fullName evidence="11">Photoreactivating enzyme</fullName>
    </alternativeName>
</protein>
<feature type="site" description="Electron transfer via tryptophanyl radical" evidence="13">
    <location>
        <position position="317"/>
    </location>
</feature>
<name>L0DWQ4_THIND</name>
<keyword evidence="6 12" id="KW-0274">FAD</keyword>
<feature type="domain" description="Photolyase/cryptochrome alpha/beta" evidence="16">
    <location>
        <begin position="2"/>
        <end position="131"/>
    </location>
</feature>
<evidence type="ECO:0000259" key="16">
    <source>
        <dbReference type="PROSITE" id="PS51645"/>
    </source>
</evidence>
<dbReference type="Gene3D" id="1.10.579.10">
    <property type="entry name" value="DNA Cyclobutane Dipyrimidine Photolyase, subunit A, domain 3"/>
    <property type="match status" value="1"/>
</dbReference>
<evidence type="ECO:0000256" key="5">
    <source>
        <dbReference type="ARBA" id="ARBA00022630"/>
    </source>
</evidence>
<evidence type="ECO:0000256" key="1">
    <source>
        <dbReference type="ARBA" id="ARBA00001932"/>
    </source>
</evidence>
<feature type="binding site" evidence="12">
    <location>
        <position position="283"/>
    </location>
    <ligand>
        <name>FAD</name>
        <dbReference type="ChEBI" id="CHEBI:57692"/>
    </ligand>
</feature>
<evidence type="ECO:0000256" key="12">
    <source>
        <dbReference type="PIRSR" id="PIRSR602081-1"/>
    </source>
</evidence>
<dbReference type="InterPro" id="IPR014729">
    <property type="entry name" value="Rossmann-like_a/b/a_fold"/>
</dbReference>
<evidence type="ECO:0000256" key="8">
    <source>
        <dbReference type="ARBA" id="ARBA00031671"/>
    </source>
</evidence>
<keyword evidence="17" id="KW-0456">Lyase</keyword>
<dbReference type="Pfam" id="PF03441">
    <property type="entry name" value="FAD_binding_7"/>
    <property type="match status" value="1"/>
</dbReference>
<dbReference type="Gene3D" id="3.40.50.620">
    <property type="entry name" value="HUPs"/>
    <property type="match status" value="1"/>
</dbReference>
<dbReference type="eggNOG" id="COG0415">
    <property type="taxonomic scope" value="Bacteria"/>
</dbReference>
<evidence type="ECO:0000256" key="9">
    <source>
        <dbReference type="ARBA" id="ARBA00033999"/>
    </source>
</evidence>
<dbReference type="GO" id="GO:0071949">
    <property type="term" value="F:FAD binding"/>
    <property type="evidence" value="ECO:0007669"/>
    <property type="project" value="TreeGrafter"/>
</dbReference>
<dbReference type="InterPro" id="IPR036134">
    <property type="entry name" value="Crypto/Photolyase_FAD-like_sf"/>
</dbReference>
<comment type="catalytic activity">
    <reaction evidence="9">
        <text>cyclobutadipyrimidine (in DNA) = 2 pyrimidine residues (in DNA).</text>
        <dbReference type="EC" id="4.1.99.3"/>
    </reaction>
</comment>
<dbReference type="InterPro" id="IPR006050">
    <property type="entry name" value="DNA_photolyase_N"/>
</dbReference>
<dbReference type="Pfam" id="PF00875">
    <property type="entry name" value="DNA_photolyase"/>
    <property type="match status" value="1"/>
</dbReference>
<organism evidence="17 18">
    <name type="scientific">Thioalkalivibrio nitratireducens (strain DSM 14787 / UNIQEM 213 / ALEN2)</name>
    <dbReference type="NCBI Taxonomy" id="1255043"/>
    <lineage>
        <taxon>Bacteria</taxon>
        <taxon>Pseudomonadati</taxon>
        <taxon>Pseudomonadota</taxon>
        <taxon>Gammaproteobacteria</taxon>
        <taxon>Chromatiales</taxon>
        <taxon>Ectothiorhodospiraceae</taxon>
        <taxon>Thioalkalivibrio</taxon>
    </lineage>
</organism>
<dbReference type="OrthoDB" id="9772484at2"/>
<dbReference type="InterPro" id="IPR002081">
    <property type="entry name" value="Cryptochrome/DNA_photolyase_1"/>
</dbReference>
<dbReference type="PROSITE" id="PS51645">
    <property type="entry name" value="PHR_CRY_ALPHA_BETA"/>
    <property type="match status" value="1"/>
</dbReference>
<comment type="function">
    <text evidence="10">Involved in repair of UV radiation-induced DNA damage. Catalyzes the light-dependent monomerization (300-600 nm) of cyclobutyl pyrimidine dimers (in cis-syn configuration), which are formed between adjacent bases on the same DNA strand upon exposure to ultraviolet radiation.</text>
</comment>
<dbReference type="RefSeq" id="WP_015259152.1">
    <property type="nucleotide sequence ID" value="NC_019902.2"/>
</dbReference>
<evidence type="ECO:0000256" key="7">
    <source>
        <dbReference type="ARBA" id="ARBA00022991"/>
    </source>
</evidence>
<evidence type="ECO:0000256" key="10">
    <source>
        <dbReference type="ARBA" id="ARBA00059220"/>
    </source>
</evidence>
<comment type="cofactor">
    <cofactor evidence="12">
        <name>FAD</name>
        <dbReference type="ChEBI" id="CHEBI:57692"/>
    </cofactor>
    <text evidence="12">Binds 1 FAD per subunit.</text>
</comment>
<sequence>MTATLVWLRRDLRLADQPALHAAVERGAPVIPVFVHAPEEETPWQPGAASNWWLHHSLARLSEALERRGSQLILRRGPTLGTLRELVRDTGADAVFWNRLYEPALIPRDREIKHHLRESGLRVESFNAALLHEPWCIRSGSGNPYRVFSPFWKSCRQAGIDDTPLPEPQAIPAPSASTAGTQPRAARWPASEPLAALALLPRIRWDAGLAETWTPGEAGALVRLRDFLETSAERYHAMRDLPGQPGTSRVSPHLHFGEISPRQIVRALRDAGFDPDSGGADQFLSEIGWREFAHHLLFHFPHTTGAPLNPRFEAFPWRESDRDLHAWQQGRTGIPIVDAGMRELWQTGWMHNRTRMIVASLLTKNLRMHWLHGARWFWDTLVDADLASNTLGWQWTAGSGADAAPYFRVFNPVLQGERFDPDGCYVRRYVPELGRVPASAIHAPRAGRGRSLDPALMHDYPSPIVDLRQSREAALEAFRRLPPPGAGRS</sequence>
<dbReference type="InterPro" id="IPR036155">
    <property type="entry name" value="Crypto/Photolyase_N_sf"/>
</dbReference>
<reference evidence="17" key="1">
    <citation type="submission" date="2015-12" db="EMBL/GenBank/DDBJ databases">
        <authorList>
            <person name="Tikhonova T.V."/>
            <person name="Pavlov A.R."/>
            <person name="Beletsky A.V."/>
            <person name="Mardanov A.V."/>
            <person name="Sorokin D.Y."/>
            <person name="Ravin N.V."/>
            <person name="Popov V.O."/>
        </authorList>
    </citation>
    <scope>NUCLEOTIDE SEQUENCE</scope>
    <source>
        <strain evidence="17">DSM 14787</strain>
    </source>
</reference>
<dbReference type="EMBL" id="CP003989">
    <property type="protein sequence ID" value="AGA34034.1"/>
    <property type="molecule type" value="Genomic_DNA"/>
</dbReference>
<evidence type="ECO:0000256" key="15">
    <source>
        <dbReference type="SAM" id="MobiDB-lite"/>
    </source>
</evidence>
<evidence type="ECO:0000256" key="3">
    <source>
        <dbReference type="ARBA" id="ARBA00013149"/>
    </source>
</evidence>
<feature type="region of interest" description="Disordered" evidence="15">
    <location>
        <begin position="167"/>
        <end position="186"/>
    </location>
</feature>
<evidence type="ECO:0000313" key="18">
    <source>
        <dbReference type="Proteomes" id="UP000010809"/>
    </source>
</evidence>